<protein>
    <submittedName>
        <fullName evidence="1">Uncharacterized protein</fullName>
    </submittedName>
</protein>
<comment type="caution">
    <text evidence="1">The sequence shown here is derived from an EMBL/GenBank/DDBJ whole genome shotgun (WGS) entry which is preliminary data.</text>
</comment>
<proteinExistence type="predicted"/>
<dbReference type="eggNOG" id="ENOG502ZBI3">
    <property type="taxonomic scope" value="Bacteria"/>
</dbReference>
<gene>
    <name evidence="1" type="ORF">M23134_03810</name>
</gene>
<evidence type="ECO:0000313" key="1">
    <source>
        <dbReference type="EMBL" id="EAY27741.1"/>
    </source>
</evidence>
<reference evidence="1 2" key="1">
    <citation type="submission" date="2007-01" db="EMBL/GenBank/DDBJ databases">
        <authorList>
            <person name="Haygood M."/>
            <person name="Podell S."/>
            <person name="Anderson C."/>
            <person name="Hopkinson B."/>
            <person name="Roe K."/>
            <person name="Barbeau K."/>
            <person name="Gaasterland T."/>
            <person name="Ferriera S."/>
            <person name="Johnson J."/>
            <person name="Kravitz S."/>
            <person name="Beeson K."/>
            <person name="Sutton G."/>
            <person name="Rogers Y.-H."/>
            <person name="Friedman R."/>
            <person name="Frazier M."/>
            <person name="Venter J.C."/>
        </authorList>
    </citation>
    <scope>NUCLEOTIDE SEQUENCE [LARGE SCALE GENOMIC DNA]</scope>
    <source>
        <strain evidence="1 2">ATCC 23134</strain>
    </source>
</reference>
<name>A1ZPK2_MICM2</name>
<dbReference type="EMBL" id="AAWS01000021">
    <property type="protein sequence ID" value="EAY27741.1"/>
    <property type="molecule type" value="Genomic_DNA"/>
</dbReference>
<dbReference type="Proteomes" id="UP000004095">
    <property type="component" value="Unassembled WGS sequence"/>
</dbReference>
<keyword evidence="2" id="KW-1185">Reference proteome</keyword>
<evidence type="ECO:0000313" key="2">
    <source>
        <dbReference type="Proteomes" id="UP000004095"/>
    </source>
</evidence>
<accession>A1ZPK2</accession>
<sequence>MVATGFSELVNQLTPHNGQINLPLGKLTDNFDAFLKNVYFKEGSVIAIDQVSIETNEQLQLVTITGVSSFMNVPSMPLTASFAVDAEGEIRAVLKYMLIDASKTSGFWKFSDSFKTLPAFGDASAASGSLLDDLKFKEASFVVASHAGYDTSLGLDLDAGINFGGIMKPPAQLGILKNSLGETDALTVSGFINVPSDEKYMYNPALERNVASRRGFPWLTGNKLPGIHLHVDLGIDMTMGGVKLTNSIYQIYTPLKLGWQNLDKSYQPIAAYTATLDLPKADITLDIVGEISDETIAVEALCEGVSVGNLADLADISGGDNSLSDTLPDIMTKPLNALKKLELTNLGFSFSYGNSGFSIGYLAVQVAMENLNWQIWDDHIVVNELGCRFAINNPFNNPQFETGFWGKTEIEGVEIDLEANSRDAYLISMRLGEAQTLPIRSLMKKFAPEIPALPNMVVNDLVLMVSIGNFISFSGGLMEKPDSWSLDLGPQNLTFSNIRFDLKIPKAGKIGGSFRGEVGIGKNIRLKGFYAIPGDFKIKAECDELNFKELVGKLSKEKLSLPSGFDMTFYNSSVLLKKDSGGMAFQMGTRYEDDAYFALEIKKVEGKWGVAGGLSLLDAQPSKLPGMSFLEPFEKVVDLQDFTLVLASYSDAAFKFPGMEQFANPALTSSNIPMPAQAGGLVAGLNVYAKWKIDTKKKEMKLLKQVLGLDPELGVTLQVGKNPSKDTRLFVSYTTELMSKHPFQAKFGFAMNNGTPELFLAGMLQMKIQGEMCQFDVAMSLVKGGFFFSGSMKGTLQFGDLQLSNLALALGFNWGGIPSLGIAGTINLPDFTSSIAVLFDSTDPSKSLLAGAISDLSLGDIAETIAQTDIPDDIEGILDGIEVKGNRPFDIPLTEADNFDDQDLTAISAAFQSYGTVSVPSTETSALFVVNKPGKSWSLTDMPNNMRHYQIEKVGKNLRVSLNPQIYLAPAGAQMGTLVFPQGYFMSGTLSVLGLEWSTQIDIRTNKGVAAQSYLNKPLVIYNKNFFELSDVEGKSGPFFSVSTFFQNELKNPELRPPHLYFSGRLFLLGLESESFVKATKNGFAFALSRTVDIKIPGKAFSGKVFMESLINGHFESVKNFGAGGEFTLKFEGKIDLAKLGFLGDVVDDMGKIKIDLNVDADLELGYDGKKAFVNFSGGFKLQDIKHNFKLELKATNADMKKAGEWVFDEIKQIVTDLFDTAEEWMNAIGDGFVEVGKGAEQVAKVLGKGYKKSVEEAAELMHEAGENFEEMGRAFKKVYGTTAKTFAPIMKDLGAGANEIAKDLKNAFKTGTKDVAKILDEVGESPEAVAGALKSAYKQSAKQAAQTLKSIGKDATTIAKGLKSAYKQSAKQVAQTLDSVGVDAGAVGKALRYAYKQSAKDVAKTMKDIGKGGEAIGKALQTGFRYSGKTAANMMKSIGVSSSEIGKALKNTFKMSTKDFTNTFKSIGKGANDIGNALKNTYKQSAEQTLRLLNGAGISNHDMSNMLKGVYKLSAENTAKTFKKIGKSANEIANVMKSSYKQSAKDMAKVLDKVGVGVDEVGGALKNVYGQSAEQAAGTLKDIGKSAKDVGKVLKNAYKLSTKDTSKYLKKSFKLGKSGLKDALKGAGYASKEVDKVVKKLWKSLKFW</sequence>
<organism evidence="1 2">
    <name type="scientific">Microscilla marina ATCC 23134</name>
    <dbReference type="NCBI Taxonomy" id="313606"/>
    <lineage>
        <taxon>Bacteria</taxon>
        <taxon>Pseudomonadati</taxon>
        <taxon>Bacteroidota</taxon>
        <taxon>Cytophagia</taxon>
        <taxon>Cytophagales</taxon>
        <taxon>Microscillaceae</taxon>
        <taxon>Microscilla</taxon>
    </lineage>
</organism>